<dbReference type="EMBL" id="LK996017">
    <property type="protein sequence ID" value="CDX04087.1"/>
    <property type="molecule type" value="Genomic_DNA"/>
</dbReference>
<name>A0A098B6V9_DESHA</name>
<dbReference type="Pfam" id="PF13545">
    <property type="entry name" value="HTH_Crp_2"/>
    <property type="match status" value="1"/>
</dbReference>
<dbReference type="RefSeq" id="WP_005817200.1">
    <property type="nucleotide sequence ID" value="NZ_CABKQQ010000061.1"/>
</dbReference>
<evidence type="ECO:0000256" key="1">
    <source>
        <dbReference type="ARBA" id="ARBA00023015"/>
    </source>
</evidence>
<keyword evidence="2" id="KW-0238">DNA-binding</keyword>
<dbReference type="AlphaFoldDB" id="A0A098B6V9"/>
<dbReference type="InterPro" id="IPR012318">
    <property type="entry name" value="HTH_CRP"/>
</dbReference>
<dbReference type="InterPro" id="IPR014710">
    <property type="entry name" value="RmlC-like_jellyroll"/>
</dbReference>
<dbReference type="Gene3D" id="2.60.120.10">
    <property type="entry name" value="Jelly Rolls"/>
    <property type="match status" value="1"/>
</dbReference>
<dbReference type="Gene3D" id="1.10.10.10">
    <property type="entry name" value="Winged helix-like DNA-binding domain superfamily/Winged helix DNA-binding domain"/>
    <property type="match status" value="1"/>
</dbReference>
<proteinExistence type="predicted"/>
<dbReference type="InterPro" id="IPR018490">
    <property type="entry name" value="cNMP-bd_dom_sf"/>
</dbReference>
<dbReference type="GO" id="GO:0003677">
    <property type="term" value="F:DNA binding"/>
    <property type="evidence" value="ECO:0007669"/>
    <property type="project" value="UniProtKB-KW"/>
</dbReference>
<dbReference type="InterPro" id="IPR050397">
    <property type="entry name" value="Env_Response_Regulators"/>
</dbReference>
<dbReference type="SUPFAM" id="SSF51206">
    <property type="entry name" value="cAMP-binding domain-like"/>
    <property type="match status" value="1"/>
</dbReference>
<keyword evidence="1" id="KW-0805">Transcription regulation</keyword>
<keyword evidence="3" id="KW-0804">Transcription</keyword>
<dbReference type="PANTHER" id="PTHR24567">
    <property type="entry name" value="CRP FAMILY TRANSCRIPTIONAL REGULATORY PROTEIN"/>
    <property type="match status" value="1"/>
</dbReference>
<dbReference type="GO" id="GO:0005829">
    <property type="term" value="C:cytosol"/>
    <property type="evidence" value="ECO:0007669"/>
    <property type="project" value="TreeGrafter"/>
</dbReference>
<evidence type="ECO:0000256" key="3">
    <source>
        <dbReference type="ARBA" id="ARBA00023163"/>
    </source>
</evidence>
<dbReference type="InterPro" id="IPR036388">
    <property type="entry name" value="WH-like_DNA-bd_sf"/>
</dbReference>
<dbReference type="GO" id="GO:0003700">
    <property type="term" value="F:DNA-binding transcription factor activity"/>
    <property type="evidence" value="ECO:0007669"/>
    <property type="project" value="TreeGrafter"/>
</dbReference>
<evidence type="ECO:0000256" key="2">
    <source>
        <dbReference type="ARBA" id="ARBA00023125"/>
    </source>
</evidence>
<sequence length="227" mass="25321">MGGKTKGIVEELIETFSFAQELSYKQIEALVEHSNIQEVPAGTIIAEKGSYCHGLALLLSGELRVAMNSEDGREVTIYHIFKGRICPLSAACVLGDFKGNTVTVTAETDVKVIWVSRRFFARSFAESEPFYRFVINDISNRLFEATEVVDSIAFVPVRKRLAQLLFASSNGGRSPVYMTHEGFARELGTAREVISRELKGFERLGILTLSRGRLDIKDPKELEKLVQ</sequence>
<evidence type="ECO:0000313" key="5">
    <source>
        <dbReference type="EMBL" id="CDX04087.1"/>
    </source>
</evidence>
<dbReference type="InterPro" id="IPR036390">
    <property type="entry name" value="WH_DNA-bd_sf"/>
</dbReference>
<feature type="domain" description="Cyclic nucleotide-binding" evidence="4">
    <location>
        <begin position="18"/>
        <end position="141"/>
    </location>
</feature>
<organism evidence="5">
    <name type="scientific">Desulfitobacterium hafniense</name>
    <name type="common">Desulfitobacterium frappieri</name>
    <dbReference type="NCBI Taxonomy" id="49338"/>
    <lineage>
        <taxon>Bacteria</taxon>
        <taxon>Bacillati</taxon>
        <taxon>Bacillota</taxon>
        <taxon>Clostridia</taxon>
        <taxon>Eubacteriales</taxon>
        <taxon>Desulfitobacteriaceae</taxon>
        <taxon>Desulfitobacterium</taxon>
    </lineage>
</organism>
<dbReference type="PATRIC" id="fig|49338.4.peg.4525"/>
<accession>A0A098B6V9</accession>
<gene>
    <name evidence="5" type="ORF">DPCES_4201</name>
</gene>
<dbReference type="InterPro" id="IPR000595">
    <property type="entry name" value="cNMP-bd_dom"/>
</dbReference>
<dbReference type="PANTHER" id="PTHR24567:SF26">
    <property type="entry name" value="REGULATORY PROTEIN YEIL"/>
    <property type="match status" value="1"/>
</dbReference>
<dbReference type="PROSITE" id="PS50042">
    <property type="entry name" value="CNMP_BINDING_3"/>
    <property type="match status" value="1"/>
</dbReference>
<evidence type="ECO:0000259" key="4">
    <source>
        <dbReference type="PROSITE" id="PS50042"/>
    </source>
</evidence>
<dbReference type="CDD" id="cd00038">
    <property type="entry name" value="CAP_ED"/>
    <property type="match status" value="1"/>
</dbReference>
<protein>
    <submittedName>
        <fullName evidence="5">cAMP-binding protein</fullName>
    </submittedName>
</protein>
<dbReference type="SUPFAM" id="SSF46785">
    <property type="entry name" value="Winged helix' DNA-binding domain"/>
    <property type="match status" value="1"/>
</dbReference>
<dbReference type="Pfam" id="PF00027">
    <property type="entry name" value="cNMP_binding"/>
    <property type="match status" value="1"/>
</dbReference>
<dbReference type="SMART" id="SM00419">
    <property type="entry name" value="HTH_CRP"/>
    <property type="match status" value="1"/>
</dbReference>
<reference evidence="5" key="1">
    <citation type="submission" date="2014-07" db="EMBL/GenBank/DDBJ databases">
        <authorList>
            <person name="Hornung V.Bastian."/>
        </authorList>
    </citation>
    <scope>NUCLEOTIDE SEQUENCE</scope>
    <source>
        <strain evidence="5">PCE-S</strain>
    </source>
</reference>